<keyword evidence="17 19" id="KW-0406">Ion transport</keyword>
<evidence type="ECO:0000256" key="4">
    <source>
        <dbReference type="ARBA" id="ARBA00022448"/>
    </source>
</evidence>
<evidence type="ECO:0000259" key="22">
    <source>
        <dbReference type="PROSITE" id="PS51007"/>
    </source>
</evidence>
<sequence>MTQHNPWPDEGNTGHIWDDDIRELDNPPPLWWMLAFYAGFVAIIFYVIYYPAIPWVSSHSKGVAGWTQIEEYHQDFQVLNDWRQRTFAAEEEQLRALDVTEIIQDDNLRAYAINTSRVIFSDYCMACHGAEGSGNPNFPILANDDWLWGGSVKAIEAAMINGRVGNMPARGMMGNLTDEEVIEVAKYSIALSEGNPEAEEFAVGKALYNGKGMCMACHGPAGKPLAPNGAANLANEINRFQGVPDNLQASRIDSYIHTIKYGVNVRDGGAYLANTRRAEMPSFKERLPDAEVNIKRLAVYVHSLGGGE</sequence>
<dbReference type="GO" id="GO:0005886">
    <property type="term" value="C:plasma membrane"/>
    <property type="evidence" value="ECO:0007669"/>
    <property type="project" value="UniProtKB-SubCell"/>
</dbReference>
<dbReference type="Gene3D" id="1.10.760.10">
    <property type="entry name" value="Cytochrome c-like domain"/>
    <property type="match status" value="2"/>
</dbReference>
<dbReference type="GO" id="GO:0006119">
    <property type="term" value="P:oxidative phosphorylation"/>
    <property type="evidence" value="ECO:0007669"/>
    <property type="project" value="UniProtKB-UniPathway"/>
</dbReference>
<dbReference type="RefSeq" id="WP_013836065.1">
    <property type="nucleotide sequence ID" value="NC_015581.1"/>
</dbReference>
<evidence type="ECO:0000256" key="12">
    <source>
        <dbReference type="ARBA" id="ARBA00022781"/>
    </source>
</evidence>
<dbReference type="UniPathway" id="UPA00705"/>
<protein>
    <recommendedName>
        <fullName evidence="19">Cbb3-type cytochrome c oxidase subunit</fullName>
    </recommendedName>
</protein>
<dbReference type="InterPro" id="IPR038414">
    <property type="entry name" value="CcoP_N_sf"/>
</dbReference>
<keyword evidence="7 19" id="KW-0349">Heme</keyword>
<feature type="domain" description="Cytochrome c" evidence="22">
    <location>
        <begin position="199"/>
        <end position="303"/>
    </location>
</feature>
<dbReference type="Proteomes" id="UP000009232">
    <property type="component" value="Chromosome"/>
</dbReference>
<comment type="function">
    <text evidence="19">C-type cytochrome. Part of the cbb3-type cytochrome c oxidase complex.</text>
</comment>
<keyword evidence="9 21" id="KW-0812">Transmembrane</keyword>
<keyword evidence="5 19" id="KW-1003">Cell membrane</keyword>
<dbReference type="InterPro" id="IPR050597">
    <property type="entry name" value="Cytochrome_c_Oxidase_Subunit"/>
</dbReference>
<evidence type="ECO:0000256" key="17">
    <source>
        <dbReference type="ARBA" id="ARBA00023065"/>
    </source>
</evidence>
<dbReference type="AlphaFoldDB" id="F6DAN4"/>
<keyword evidence="24" id="KW-1185">Reference proteome</keyword>
<dbReference type="InterPro" id="IPR036909">
    <property type="entry name" value="Cyt_c-like_dom_sf"/>
</dbReference>
<evidence type="ECO:0000256" key="18">
    <source>
        <dbReference type="ARBA" id="ARBA00023136"/>
    </source>
</evidence>
<dbReference type="GO" id="GO:0046872">
    <property type="term" value="F:metal ion binding"/>
    <property type="evidence" value="ECO:0007669"/>
    <property type="project" value="UniProtKB-KW"/>
</dbReference>
<dbReference type="GO" id="GO:0016491">
    <property type="term" value="F:oxidoreductase activity"/>
    <property type="evidence" value="ECO:0007669"/>
    <property type="project" value="UniProtKB-KW"/>
</dbReference>
<evidence type="ECO:0000256" key="2">
    <source>
        <dbReference type="ARBA" id="ARBA00004673"/>
    </source>
</evidence>
<dbReference type="NCBIfam" id="TIGR00782">
    <property type="entry name" value="ccoP"/>
    <property type="match status" value="1"/>
</dbReference>
<dbReference type="OrthoDB" id="9811281at2"/>
<evidence type="ECO:0000256" key="13">
    <source>
        <dbReference type="ARBA" id="ARBA00022982"/>
    </source>
</evidence>
<dbReference type="InterPro" id="IPR032858">
    <property type="entry name" value="CcoP_N"/>
</dbReference>
<evidence type="ECO:0000256" key="3">
    <source>
        <dbReference type="ARBA" id="ARBA00006113"/>
    </source>
</evidence>
<evidence type="ECO:0000256" key="10">
    <source>
        <dbReference type="ARBA" id="ARBA00022723"/>
    </source>
</evidence>
<dbReference type="PANTHER" id="PTHR33751">
    <property type="entry name" value="CBB3-TYPE CYTOCHROME C OXIDASE SUBUNIT FIXP"/>
    <property type="match status" value="1"/>
</dbReference>
<dbReference type="KEGG" id="tcy:Thicy_1532"/>
<evidence type="ECO:0000313" key="24">
    <source>
        <dbReference type="Proteomes" id="UP000009232"/>
    </source>
</evidence>
<accession>F6DAN4</accession>
<feature type="binding site" description="covalent" evidence="20">
    <location>
        <position position="217"/>
    </location>
    <ligand>
        <name>heme c</name>
        <dbReference type="ChEBI" id="CHEBI:61717"/>
        <label>2</label>
    </ligand>
</feature>
<keyword evidence="11" id="KW-0677">Repeat</keyword>
<evidence type="ECO:0000256" key="1">
    <source>
        <dbReference type="ARBA" id="ARBA00004533"/>
    </source>
</evidence>
<comment type="pathway">
    <text evidence="2 19">Energy metabolism; oxidative phosphorylation.</text>
</comment>
<keyword evidence="4 19" id="KW-0813">Transport</keyword>
<proteinExistence type="inferred from homology"/>
<keyword evidence="13 19" id="KW-0249">Electron transport</keyword>
<feature type="binding site" description="covalent" evidence="20">
    <location>
        <position position="214"/>
    </location>
    <ligand>
        <name>heme c</name>
        <dbReference type="ChEBI" id="CHEBI:61717"/>
        <label>2</label>
    </ligand>
</feature>
<organism evidence="23 24">
    <name type="scientific">Thiomicrospira cyclica (strain DSM 14477 / JCM 11371 / ALM1)</name>
    <name type="common">Thioalkalimicrobium cyclicum</name>
    <dbReference type="NCBI Taxonomy" id="717773"/>
    <lineage>
        <taxon>Bacteria</taxon>
        <taxon>Pseudomonadati</taxon>
        <taxon>Pseudomonadota</taxon>
        <taxon>Gammaproteobacteria</taxon>
        <taxon>Thiotrichales</taxon>
        <taxon>Piscirickettsiaceae</taxon>
        <taxon>Thiomicrospira</taxon>
    </lineage>
</organism>
<keyword evidence="14 21" id="KW-1133">Transmembrane helix</keyword>
<comment type="similarity">
    <text evidence="3 19">Belongs to the CcoP / FixP family.</text>
</comment>
<evidence type="ECO:0000256" key="11">
    <source>
        <dbReference type="ARBA" id="ARBA00022737"/>
    </source>
</evidence>
<name>F6DAN4_THICA</name>
<dbReference type="Pfam" id="PF13442">
    <property type="entry name" value="Cytochrome_CBB3"/>
    <property type="match status" value="1"/>
</dbReference>
<keyword evidence="6 19" id="KW-0997">Cell inner membrane</keyword>
<feature type="transmembrane region" description="Helical" evidence="21">
    <location>
        <begin position="30"/>
        <end position="52"/>
    </location>
</feature>
<evidence type="ECO:0000256" key="5">
    <source>
        <dbReference type="ARBA" id="ARBA00022475"/>
    </source>
</evidence>
<dbReference type="Gene3D" id="6.10.280.130">
    <property type="match status" value="1"/>
</dbReference>
<keyword evidence="16 19" id="KW-0408">Iron</keyword>
<keyword evidence="18 19" id="KW-0472">Membrane</keyword>
<keyword evidence="10 19" id="KW-0479">Metal-binding</keyword>
<evidence type="ECO:0000256" key="8">
    <source>
        <dbReference type="ARBA" id="ARBA00022660"/>
    </source>
</evidence>
<dbReference type="PANTHER" id="PTHR33751:SF1">
    <property type="entry name" value="CBB3-TYPE CYTOCHROME C OXIDASE SUBUNIT FIXP"/>
    <property type="match status" value="1"/>
</dbReference>
<comment type="subunit">
    <text evidence="19">Component of the cbb3-type cytochrome c oxidase.</text>
</comment>
<dbReference type="eggNOG" id="COG2010">
    <property type="taxonomic scope" value="Bacteria"/>
</dbReference>
<evidence type="ECO:0000256" key="21">
    <source>
        <dbReference type="SAM" id="Phobius"/>
    </source>
</evidence>
<comment type="subcellular location">
    <subcellularLocation>
        <location evidence="1 19">Cell inner membrane</location>
    </subcellularLocation>
</comment>
<dbReference type="GO" id="GO:0009055">
    <property type="term" value="F:electron transfer activity"/>
    <property type="evidence" value="ECO:0007669"/>
    <property type="project" value="InterPro"/>
</dbReference>
<evidence type="ECO:0000256" key="16">
    <source>
        <dbReference type="ARBA" id="ARBA00023004"/>
    </source>
</evidence>
<evidence type="ECO:0000256" key="7">
    <source>
        <dbReference type="ARBA" id="ARBA00022617"/>
    </source>
</evidence>
<dbReference type="SUPFAM" id="SSF46626">
    <property type="entry name" value="Cytochrome c"/>
    <property type="match status" value="2"/>
</dbReference>
<evidence type="ECO:0000256" key="6">
    <source>
        <dbReference type="ARBA" id="ARBA00022519"/>
    </source>
</evidence>
<comment type="cofactor">
    <cofactor evidence="19 20">
        <name>heme c</name>
        <dbReference type="ChEBI" id="CHEBI:61717"/>
    </cofactor>
    <text evidence="19 20">Binds 2 heme C groups per subunit.</text>
</comment>
<reference evidence="23 24" key="1">
    <citation type="submission" date="2011-05" db="EMBL/GenBank/DDBJ databases">
        <title>Complete sequence of Thioalkalimicrobium cyclicum ALM1.</title>
        <authorList>
            <consortium name="US DOE Joint Genome Institute"/>
            <person name="Lucas S."/>
            <person name="Han J."/>
            <person name="Lapidus A."/>
            <person name="Cheng J.-F."/>
            <person name="Goodwin L."/>
            <person name="Pitluck S."/>
            <person name="Peters L."/>
            <person name="Mikhailova N."/>
            <person name="Davenport K."/>
            <person name="Han C."/>
            <person name="Tapia R."/>
            <person name="Land M."/>
            <person name="Hauser L."/>
            <person name="Kyrpides N."/>
            <person name="Ivanova N."/>
            <person name="Pagani I."/>
            <person name="Kappler U."/>
            <person name="Woyke T."/>
        </authorList>
    </citation>
    <scope>NUCLEOTIDE SEQUENCE [LARGE SCALE GENOMIC DNA]</scope>
    <source>
        <strain evidence="24">DSM 14477 / JCM 11371 / ALM1</strain>
    </source>
</reference>
<feature type="binding site" description="covalent" evidence="20">
    <location>
        <position position="124"/>
    </location>
    <ligand>
        <name>heme c</name>
        <dbReference type="ChEBI" id="CHEBI:61717"/>
        <label>1</label>
    </ligand>
</feature>
<keyword evidence="8 19" id="KW-0679">Respiratory chain</keyword>
<dbReference type="Pfam" id="PF14715">
    <property type="entry name" value="FixP_N"/>
    <property type="match status" value="1"/>
</dbReference>
<dbReference type="InterPro" id="IPR009056">
    <property type="entry name" value="Cyt_c-like_dom"/>
</dbReference>
<feature type="binding site" description="covalent" evidence="20">
    <location>
        <position position="127"/>
    </location>
    <ligand>
        <name>heme c</name>
        <dbReference type="ChEBI" id="CHEBI:61717"/>
        <label>1</label>
    </ligand>
</feature>
<dbReference type="STRING" id="717773.Thicy_1532"/>
<evidence type="ECO:0000256" key="15">
    <source>
        <dbReference type="ARBA" id="ARBA00023002"/>
    </source>
</evidence>
<evidence type="ECO:0000313" key="23">
    <source>
        <dbReference type="EMBL" id="AEG32290.1"/>
    </source>
</evidence>
<dbReference type="HOGENOM" id="CLU_047545_2_0_6"/>
<feature type="domain" description="Cytochrome c" evidence="22">
    <location>
        <begin position="111"/>
        <end position="192"/>
    </location>
</feature>
<dbReference type="PIRSF" id="PIRSF000006">
    <property type="entry name" value="Cbb3-Cox_fixP"/>
    <property type="match status" value="1"/>
</dbReference>
<dbReference type="GO" id="GO:1902600">
    <property type="term" value="P:proton transmembrane transport"/>
    <property type="evidence" value="ECO:0007669"/>
    <property type="project" value="UniProtKB-KW"/>
</dbReference>
<evidence type="ECO:0000256" key="14">
    <source>
        <dbReference type="ARBA" id="ARBA00022989"/>
    </source>
</evidence>
<keyword evidence="15 19" id="KW-0560">Oxidoreductase</keyword>
<keyword evidence="12 19" id="KW-0375">Hydrogen ion transport</keyword>
<dbReference type="EMBL" id="CP002776">
    <property type="protein sequence ID" value="AEG32290.1"/>
    <property type="molecule type" value="Genomic_DNA"/>
</dbReference>
<dbReference type="GO" id="GO:0020037">
    <property type="term" value="F:heme binding"/>
    <property type="evidence" value="ECO:0007669"/>
    <property type="project" value="InterPro"/>
</dbReference>
<evidence type="ECO:0000256" key="9">
    <source>
        <dbReference type="ARBA" id="ARBA00022692"/>
    </source>
</evidence>
<gene>
    <name evidence="23" type="ordered locus">Thicy_1532</name>
</gene>
<dbReference type="PROSITE" id="PS51007">
    <property type="entry name" value="CYTC"/>
    <property type="match status" value="2"/>
</dbReference>
<evidence type="ECO:0000256" key="20">
    <source>
        <dbReference type="PIRSR" id="PIRSR000006-2"/>
    </source>
</evidence>
<evidence type="ECO:0000256" key="19">
    <source>
        <dbReference type="PIRNR" id="PIRNR000006"/>
    </source>
</evidence>
<dbReference type="InterPro" id="IPR004678">
    <property type="entry name" value="Cyt_c_oxidase_cbb3_su3"/>
</dbReference>